<keyword evidence="1" id="KW-0378">Hydrolase</keyword>
<evidence type="ECO:0000313" key="3">
    <source>
        <dbReference type="EMBL" id="GAJ18155.1"/>
    </source>
</evidence>
<reference evidence="3" key="1">
    <citation type="journal article" date="2014" name="Front. Microbiol.">
        <title>High frequency of phylogenetically diverse reductive dehalogenase-homologous genes in deep subseafloor sedimentary metagenomes.</title>
        <authorList>
            <person name="Kawai M."/>
            <person name="Futagami T."/>
            <person name="Toyoda A."/>
            <person name="Takaki Y."/>
            <person name="Nishi S."/>
            <person name="Hori S."/>
            <person name="Arai W."/>
            <person name="Tsubouchi T."/>
            <person name="Morono Y."/>
            <person name="Uchiyama I."/>
            <person name="Ito T."/>
            <person name="Fujiyama A."/>
            <person name="Inagaki F."/>
            <person name="Takami H."/>
        </authorList>
    </citation>
    <scope>NUCLEOTIDE SEQUENCE</scope>
    <source>
        <strain evidence="3">Expedition CK06-06</strain>
    </source>
</reference>
<dbReference type="PANTHER" id="PTHR11086:SF18">
    <property type="entry name" value="DEOXYCYTIDYLATE DEAMINASE"/>
    <property type="match status" value="1"/>
</dbReference>
<dbReference type="PROSITE" id="PS51747">
    <property type="entry name" value="CYT_DCMP_DEAMINASES_2"/>
    <property type="match status" value="1"/>
</dbReference>
<dbReference type="SUPFAM" id="SSF53927">
    <property type="entry name" value="Cytidine deaminase-like"/>
    <property type="match status" value="1"/>
</dbReference>
<dbReference type="InterPro" id="IPR002125">
    <property type="entry name" value="CMP_dCMP_dom"/>
</dbReference>
<proteinExistence type="predicted"/>
<evidence type="ECO:0000259" key="2">
    <source>
        <dbReference type="PROSITE" id="PS51747"/>
    </source>
</evidence>
<gene>
    <name evidence="3" type="ORF">S12H4_54901</name>
</gene>
<accession>X1VZB3</accession>
<dbReference type="PANTHER" id="PTHR11086">
    <property type="entry name" value="DEOXYCYTIDYLATE DEAMINASE-RELATED"/>
    <property type="match status" value="1"/>
</dbReference>
<evidence type="ECO:0000256" key="1">
    <source>
        <dbReference type="ARBA" id="ARBA00022801"/>
    </source>
</evidence>
<dbReference type="AlphaFoldDB" id="X1VZB3"/>
<dbReference type="GO" id="GO:0004132">
    <property type="term" value="F:dCMP deaminase activity"/>
    <property type="evidence" value="ECO:0007669"/>
    <property type="project" value="TreeGrafter"/>
</dbReference>
<feature type="domain" description="CMP/dCMP-type deaminase" evidence="2">
    <location>
        <begin position="5"/>
        <end position="77"/>
    </location>
</feature>
<dbReference type="InterPro" id="IPR016193">
    <property type="entry name" value="Cytidine_deaminase-like"/>
</dbReference>
<name>X1VZB3_9ZZZZ</name>
<protein>
    <recommendedName>
        <fullName evidence="2">CMP/dCMP-type deaminase domain-containing protein</fullName>
    </recommendedName>
</protein>
<dbReference type="Gene3D" id="3.40.140.10">
    <property type="entry name" value="Cytidine Deaminase, domain 2"/>
    <property type="match status" value="1"/>
</dbReference>
<feature type="non-terminal residue" evidence="3">
    <location>
        <position position="77"/>
    </location>
</feature>
<dbReference type="EMBL" id="BARW01035149">
    <property type="protein sequence ID" value="GAJ18155.1"/>
    <property type="molecule type" value="Genomic_DNA"/>
</dbReference>
<dbReference type="Pfam" id="PF00383">
    <property type="entry name" value="dCMP_cyt_deam_1"/>
    <property type="match status" value="1"/>
</dbReference>
<dbReference type="GO" id="GO:0005737">
    <property type="term" value="C:cytoplasm"/>
    <property type="evidence" value="ECO:0007669"/>
    <property type="project" value="TreeGrafter"/>
</dbReference>
<organism evidence="3">
    <name type="scientific">marine sediment metagenome</name>
    <dbReference type="NCBI Taxonomy" id="412755"/>
    <lineage>
        <taxon>unclassified sequences</taxon>
        <taxon>metagenomes</taxon>
        <taxon>ecological metagenomes</taxon>
    </lineage>
</organism>
<sequence>MDRPDKTKYFLDIALSVAARSTCLRRKFGAVIVNGNTIVGTGYNGNAKDVINCYEVGCIKDMKGLPSNRAYDLCLAV</sequence>
<comment type="caution">
    <text evidence="3">The sequence shown here is derived from an EMBL/GenBank/DDBJ whole genome shotgun (WGS) entry which is preliminary data.</text>
</comment>
<dbReference type="InterPro" id="IPR015517">
    <property type="entry name" value="dCMP_deaminase-rel"/>
</dbReference>